<organism evidence="1 2">
    <name type="scientific">Caligus rogercresseyi</name>
    <name type="common">Sea louse</name>
    <dbReference type="NCBI Taxonomy" id="217165"/>
    <lineage>
        <taxon>Eukaryota</taxon>
        <taxon>Metazoa</taxon>
        <taxon>Ecdysozoa</taxon>
        <taxon>Arthropoda</taxon>
        <taxon>Crustacea</taxon>
        <taxon>Multicrustacea</taxon>
        <taxon>Hexanauplia</taxon>
        <taxon>Copepoda</taxon>
        <taxon>Siphonostomatoida</taxon>
        <taxon>Caligidae</taxon>
        <taxon>Caligus</taxon>
    </lineage>
</organism>
<dbReference type="GO" id="GO:0030866">
    <property type="term" value="P:cortical actin cytoskeleton organization"/>
    <property type="evidence" value="ECO:0007669"/>
    <property type="project" value="TreeGrafter"/>
</dbReference>
<dbReference type="GO" id="GO:0005886">
    <property type="term" value="C:plasma membrane"/>
    <property type="evidence" value="ECO:0007669"/>
    <property type="project" value="TreeGrafter"/>
</dbReference>
<dbReference type="GO" id="GO:0032878">
    <property type="term" value="P:regulation of establishment or maintenance of cell polarity"/>
    <property type="evidence" value="ECO:0007669"/>
    <property type="project" value="TreeGrafter"/>
</dbReference>
<dbReference type="PANTHER" id="PTHR10241">
    <property type="entry name" value="LETHAL 2 GIANT LARVAE PROTEIN"/>
    <property type="match status" value="1"/>
</dbReference>
<dbReference type="PANTHER" id="PTHR10241:SF29">
    <property type="entry name" value="LETHAL(2) GIANT LARVAE PROTEIN"/>
    <property type="match status" value="1"/>
</dbReference>
<gene>
    <name evidence="1" type="ORF">FKW44_005413</name>
</gene>
<evidence type="ECO:0000313" key="1">
    <source>
        <dbReference type="EMBL" id="QQP53072.1"/>
    </source>
</evidence>
<dbReference type="GO" id="GO:0051294">
    <property type="term" value="P:establishment of spindle orientation"/>
    <property type="evidence" value="ECO:0007669"/>
    <property type="project" value="TreeGrafter"/>
</dbReference>
<dbReference type="Proteomes" id="UP000595437">
    <property type="component" value="Chromosome 3"/>
</dbReference>
<dbReference type="GO" id="GO:0005096">
    <property type="term" value="F:GTPase activator activity"/>
    <property type="evidence" value="ECO:0007669"/>
    <property type="project" value="TreeGrafter"/>
</dbReference>
<dbReference type="GO" id="GO:0019905">
    <property type="term" value="F:syntaxin binding"/>
    <property type="evidence" value="ECO:0007669"/>
    <property type="project" value="TreeGrafter"/>
</dbReference>
<dbReference type="GO" id="GO:0030864">
    <property type="term" value="C:cortical actin cytoskeleton"/>
    <property type="evidence" value="ECO:0007669"/>
    <property type="project" value="TreeGrafter"/>
</dbReference>
<sequence length="204" mass="23096">MFLGHAWLDNNYNVLDCFVIDNYGSLPLSFIFYLQEKKKVGLEGRLKRISCLELDSKKRILVGTEGGNIYMVNLRRFNFDEHIIYQDIVIASCNNKEDFKLNPGAVESILMDPSSSDKILIGYERGLIVLWDRATASAEQSFVANQQLESLVWRNDGSEFISAHNDGSYIVWSKSKGSGEPPSMPYGPYPCKAISQIQWFHANG</sequence>
<keyword evidence="2" id="KW-1185">Reference proteome</keyword>
<reference evidence="2" key="1">
    <citation type="submission" date="2021-01" db="EMBL/GenBank/DDBJ databases">
        <title>Caligus Genome Assembly.</title>
        <authorList>
            <person name="Gallardo-Escarate C."/>
        </authorList>
    </citation>
    <scope>NUCLEOTIDE SEQUENCE [LARGE SCALE GENOMIC DNA]</scope>
</reference>
<evidence type="ECO:0000313" key="2">
    <source>
        <dbReference type="Proteomes" id="UP000595437"/>
    </source>
</evidence>
<dbReference type="EMBL" id="CP045892">
    <property type="protein sequence ID" value="QQP53072.1"/>
    <property type="molecule type" value="Genomic_DNA"/>
</dbReference>
<protein>
    <submittedName>
        <fullName evidence="1">Protein lethal(2) giant larvaelike</fullName>
    </submittedName>
</protein>
<dbReference type="GO" id="GO:0006893">
    <property type="term" value="P:Golgi to plasma membrane transport"/>
    <property type="evidence" value="ECO:0007669"/>
    <property type="project" value="TreeGrafter"/>
</dbReference>
<dbReference type="GO" id="GO:0045159">
    <property type="term" value="F:myosin II binding"/>
    <property type="evidence" value="ECO:0007669"/>
    <property type="project" value="TreeGrafter"/>
</dbReference>
<name>A0A7T8KBY4_CALRO</name>
<dbReference type="GO" id="GO:0008593">
    <property type="term" value="P:regulation of Notch signaling pathway"/>
    <property type="evidence" value="ECO:0007669"/>
    <property type="project" value="TreeGrafter"/>
</dbReference>
<dbReference type="AlphaFoldDB" id="A0A7T8KBY4"/>
<dbReference type="OrthoDB" id="19944at2759"/>
<proteinExistence type="predicted"/>
<dbReference type="InterPro" id="IPR015943">
    <property type="entry name" value="WD40/YVTN_repeat-like_dom_sf"/>
</dbReference>
<dbReference type="SUPFAM" id="SSF50978">
    <property type="entry name" value="WD40 repeat-like"/>
    <property type="match status" value="1"/>
</dbReference>
<dbReference type="Gene3D" id="2.130.10.10">
    <property type="entry name" value="YVTN repeat-like/Quinoprotein amine dehydrogenase"/>
    <property type="match status" value="1"/>
</dbReference>
<accession>A0A7T8KBY4</accession>
<dbReference type="InterPro" id="IPR036322">
    <property type="entry name" value="WD40_repeat_dom_sf"/>
</dbReference>